<gene>
    <name evidence="4" type="ORF">H8792_002820</name>
</gene>
<feature type="domain" description="DUF7843" evidence="3">
    <location>
        <begin position="31"/>
        <end position="101"/>
    </location>
</feature>
<dbReference type="Pfam" id="PF25222">
    <property type="entry name" value="DUF7840"/>
    <property type="match status" value="1"/>
</dbReference>
<reference evidence="4 5" key="1">
    <citation type="submission" date="2020-11" db="EMBL/GenBank/DDBJ databases">
        <title>Sulfur oxidizing isolate from Hospital Hole Sinkhole.</title>
        <authorList>
            <person name="Scott K.M."/>
        </authorList>
    </citation>
    <scope>NUCLEOTIDE SEQUENCE [LARGE SCALE GENOMIC DNA]</scope>
    <source>
        <strain evidence="4 5">HH1</strain>
    </source>
</reference>
<dbReference type="Proteomes" id="UP001193680">
    <property type="component" value="Unassembled WGS sequence"/>
</dbReference>
<evidence type="ECO:0000259" key="2">
    <source>
        <dbReference type="Pfam" id="PF25222"/>
    </source>
</evidence>
<accession>A0ABS0BV98</accession>
<dbReference type="InterPro" id="IPR025178">
    <property type="entry name" value="Lnb_N"/>
</dbReference>
<dbReference type="Pfam" id="PF25225">
    <property type="entry name" value="DUF7843"/>
    <property type="match status" value="1"/>
</dbReference>
<dbReference type="RefSeq" id="WP_194947626.1">
    <property type="nucleotide sequence ID" value="NZ_JACBGI020000002.1"/>
</dbReference>
<dbReference type="EMBL" id="JACBGI020000002">
    <property type="protein sequence ID" value="MBF6057264.1"/>
    <property type="molecule type" value="Genomic_DNA"/>
</dbReference>
<organism evidence="4 5">
    <name type="scientific">Thiomicrorhabdus heinhorstiae</name>
    <dbReference type="NCBI Taxonomy" id="2748010"/>
    <lineage>
        <taxon>Bacteria</taxon>
        <taxon>Pseudomonadati</taxon>
        <taxon>Pseudomonadota</taxon>
        <taxon>Gammaproteobacteria</taxon>
        <taxon>Thiotrichales</taxon>
        <taxon>Piscirickettsiaceae</taxon>
        <taxon>Thiomicrorhabdus</taxon>
    </lineage>
</organism>
<name>A0ABS0BV98_9GAMM</name>
<evidence type="ECO:0000313" key="4">
    <source>
        <dbReference type="EMBL" id="MBF6057264.1"/>
    </source>
</evidence>
<sequence length="595" mass="68238">MSFHKLGLKQAFYLLVFSMVWSSPSLSKASELYDSPEWKALIHYENGGFLFLDNRFLLSMPNPSPKAELEQTLAGMSSNGNLDDSHAMCRFPARARWLAEKLQLDLSALPKPECKAYQETIGKIPTGKIELMVPEANTARFDEAFSHAAIIFREDDGSDDNAYMTYLKIIPDDDTRVDHTFDFLASSTVIDVLPYSEYVSFYLNERSRNVYLYDIKSSTQDRLIIRDHLWELNDIYKRYSPYTWNCSNSVRTLLAIKNPQLLNYSGIWDTPADLARDVSRDGMVSKIDAVQSLDWRIELAAEKIPDSELDKIEQYDSDYSLLPLEGFNADEVELLQALNERKHADKTLSDSEFEVNLNWLKHQATYQEQSSKTLDDFELPSNDSQISLGWRSDPSQYTLSFLAAGHRVRDSLGSYLSQQITQLMDLKLNYDVDSQKLNIEHFTAYQYQTFVPWNRFTQRYSEQLAFGIKKLYTNVPLTQKAMYAEAARGITVQLKDRVAAFGFLKVGAGWESNQRHFEAYLTPQIGLILDQGNGWRTNVLVEYTAFYDHDESLVKAKLTQGIRLGADYSAFVELSHEEQGNAEDQSVELSLTRYF</sequence>
<keyword evidence="5" id="KW-1185">Reference proteome</keyword>
<dbReference type="InterPro" id="IPR057165">
    <property type="entry name" value="DUF7843"/>
</dbReference>
<evidence type="ECO:0000259" key="3">
    <source>
        <dbReference type="Pfam" id="PF25225"/>
    </source>
</evidence>
<dbReference type="InterPro" id="IPR057162">
    <property type="entry name" value="DUF7840"/>
</dbReference>
<evidence type="ECO:0000313" key="5">
    <source>
        <dbReference type="Proteomes" id="UP001193680"/>
    </source>
</evidence>
<evidence type="ECO:0000259" key="1">
    <source>
        <dbReference type="Pfam" id="PF13387"/>
    </source>
</evidence>
<protein>
    <submittedName>
        <fullName evidence="4">DUF4105 domain-containing protein</fullName>
    </submittedName>
</protein>
<feature type="domain" description="Lnb N-terminal periplasmic" evidence="1">
    <location>
        <begin position="124"/>
        <end position="278"/>
    </location>
</feature>
<dbReference type="Pfam" id="PF13387">
    <property type="entry name" value="Lnb_N"/>
    <property type="match status" value="1"/>
</dbReference>
<comment type="caution">
    <text evidence="4">The sequence shown here is derived from an EMBL/GenBank/DDBJ whole genome shotgun (WGS) entry which is preliminary data.</text>
</comment>
<feature type="domain" description="DUF7840" evidence="2">
    <location>
        <begin position="384"/>
        <end position="594"/>
    </location>
</feature>
<proteinExistence type="predicted"/>